<organism evidence="2 3">
    <name type="scientific">Xenoophorus captivus</name>
    <dbReference type="NCBI Taxonomy" id="1517983"/>
    <lineage>
        <taxon>Eukaryota</taxon>
        <taxon>Metazoa</taxon>
        <taxon>Chordata</taxon>
        <taxon>Craniata</taxon>
        <taxon>Vertebrata</taxon>
        <taxon>Euteleostomi</taxon>
        <taxon>Actinopterygii</taxon>
        <taxon>Neopterygii</taxon>
        <taxon>Teleostei</taxon>
        <taxon>Neoteleostei</taxon>
        <taxon>Acanthomorphata</taxon>
        <taxon>Ovalentaria</taxon>
        <taxon>Atherinomorphae</taxon>
        <taxon>Cyprinodontiformes</taxon>
        <taxon>Goodeidae</taxon>
        <taxon>Xenoophorus</taxon>
    </lineage>
</organism>
<evidence type="ECO:0000313" key="2">
    <source>
        <dbReference type="EMBL" id="MEQ2207996.1"/>
    </source>
</evidence>
<dbReference type="Proteomes" id="UP001434883">
    <property type="component" value="Unassembled WGS sequence"/>
</dbReference>
<dbReference type="PANTHER" id="PTHR35617">
    <property type="entry name" value="PHAGE_INTEGRASE DOMAIN-CONTAINING PROTEIN"/>
    <property type="match status" value="1"/>
</dbReference>
<comment type="caution">
    <text evidence="2">The sequence shown here is derived from an EMBL/GenBank/DDBJ whole genome shotgun (WGS) entry which is preliminary data.</text>
</comment>
<dbReference type="SUPFAM" id="SSF47823">
    <property type="entry name" value="lambda integrase-like, N-terminal domain"/>
    <property type="match status" value="1"/>
</dbReference>
<accession>A0ABV0RJU9</accession>
<dbReference type="InterPro" id="IPR010998">
    <property type="entry name" value="Integrase_recombinase_N"/>
</dbReference>
<keyword evidence="1" id="KW-0238">DNA-binding</keyword>
<evidence type="ECO:0000256" key="1">
    <source>
        <dbReference type="ARBA" id="ARBA00023125"/>
    </source>
</evidence>
<evidence type="ECO:0000313" key="3">
    <source>
        <dbReference type="Proteomes" id="UP001434883"/>
    </source>
</evidence>
<sequence length="189" mass="20670">MVIDLGMSQSIQTGQLVSLNHLPAAARQNDFSHSCRALGFALSASFPEVAQQLSSVRQAAQAYQAHSDMEVPVCPSNMVRHELICPGASLWAVSMATGRLTGCSDPVRRTILSARALSTRQQYDNRCRFSQWCSACNENRISCPMPTILEFLQSLLDKGRSPLTLKVYLAAISCHHASVDDRTVAMTDV</sequence>
<name>A0ABV0RJU9_9TELE</name>
<proteinExistence type="predicted"/>
<protein>
    <submittedName>
        <fullName evidence="2">Uncharacterized protein</fullName>
    </submittedName>
</protein>
<dbReference type="Gene3D" id="1.10.150.130">
    <property type="match status" value="1"/>
</dbReference>
<reference evidence="2 3" key="1">
    <citation type="submission" date="2021-06" db="EMBL/GenBank/DDBJ databases">
        <authorList>
            <person name="Palmer J.M."/>
        </authorList>
    </citation>
    <scope>NUCLEOTIDE SEQUENCE [LARGE SCALE GENOMIC DNA]</scope>
    <source>
        <strain evidence="2 3">XC_2019</strain>
        <tissue evidence="2">Muscle</tissue>
    </source>
</reference>
<keyword evidence="3" id="KW-1185">Reference proteome</keyword>
<gene>
    <name evidence="2" type="ORF">XENOCAPTIV_022724</name>
</gene>
<dbReference type="PANTHER" id="PTHR35617:SF3">
    <property type="entry name" value="CORE-BINDING (CB) DOMAIN-CONTAINING PROTEIN"/>
    <property type="match status" value="1"/>
</dbReference>
<dbReference type="EMBL" id="JAHRIN010047111">
    <property type="protein sequence ID" value="MEQ2207996.1"/>
    <property type="molecule type" value="Genomic_DNA"/>
</dbReference>